<sequence length="299" mass="33305">MPEKPETTFRVFDRTEYYTVHGSDATFAAKEVFKTTGVIKYLGSGANKVESVSLSKMNFESLVKDLLLIRKYRVEVYQNRSAGRNEWVLAYKASPGNLTQFEEILFGHNDMSTSASVIAVKYVNDGGQRLVGVGFCDPTLRELGVCEFVDNDQFSNLEALTIQLGPRECLLPSGDTTNPEATKLRLIIERGGLLVTERKRGDYSNKDISQDLNRLLKAKNDDAVNSASFAEMELTHAVSSLAAVVKYLELLGDESNFGQFKLKTFDLSQYMKLDSAAVRALNLLPTGLRVNDELMMIVK</sequence>
<keyword evidence="5" id="KW-0067">ATP-binding</keyword>
<dbReference type="Proteomes" id="UP000230750">
    <property type="component" value="Unassembled WGS sequence"/>
</dbReference>
<feature type="domain" description="DNA mismatch repair protein MutS-like N-terminal" evidence="9">
    <location>
        <begin position="1"/>
        <end position="101"/>
    </location>
</feature>
<evidence type="ECO:0000313" key="12">
    <source>
        <dbReference type="Proteomes" id="UP000230750"/>
    </source>
</evidence>
<dbReference type="FunFam" id="3.30.420.110:FF:000002">
    <property type="entry name" value="DNA mismatch repair protein"/>
    <property type="match status" value="1"/>
</dbReference>
<protein>
    <submittedName>
        <fullName evidence="11">Putative DNA mismatch repair protein Msh2</fullName>
    </submittedName>
</protein>
<dbReference type="PANTHER" id="PTHR11361">
    <property type="entry name" value="DNA MISMATCH REPAIR PROTEIN MUTS FAMILY MEMBER"/>
    <property type="match status" value="1"/>
</dbReference>
<organism evidence="11 12">
    <name type="scientific">Stichopus japonicus</name>
    <name type="common">Sea cucumber</name>
    <dbReference type="NCBI Taxonomy" id="307972"/>
    <lineage>
        <taxon>Eukaryota</taxon>
        <taxon>Metazoa</taxon>
        <taxon>Echinodermata</taxon>
        <taxon>Eleutherozoa</taxon>
        <taxon>Echinozoa</taxon>
        <taxon>Holothuroidea</taxon>
        <taxon>Aspidochirotacea</taxon>
        <taxon>Aspidochirotida</taxon>
        <taxon>Stichopodidae</taxon>
        <taxon>Apostichopus</taxon>
    </lineage>
</organism>
<dbReference type="PANTHER" id="PTHR11361:SF35">
    <property type="entry name" value="DNA MISMATCH REPAIR PROTEIN MSH2"/>
    <property type="match status" value="1"/>
</dbReference>
<keyword evidence="8" id="KW-0539">Nucleus</keyword>
<proteinExistence type="inferred from homology"/>
<reference evidence="11 12" key="1">
    <citation type="journal article" date="2017" name="PLoS Biol.">
        <title>The sea cucumber genome provides insights into morphological evolution and visceral regeneration.</title>
        <authorList>
            <person name="Zhang X."/>
            <person name="Sun L."/>
            <person name="Yuan J."/>
            <person name="Sun Y."/>
            <person name="Gao Y."/>
            <person name="Zhang L."/>
            <person name="Li S."/>
            <person name="Dai H."/>
            <person name="Hamel J.F."/>
            <person name="Liu C."/>
            <person name="Yu Y."/>
            <person name="Liu S."/>
            <person name="Lin W."/>
            <person name="Guo K."/>
            <person name="Jin S."/>
            <person name="Xu P."/>
            <person name="Storey K.B."/>
            <person name="Huan P."/>
            <person name="Zhang T."/>
            <person name="Zhou Y."/>
            <person name="Zhang J."/>
            <person name="Lin C."/>
            <person name="Li X."/>
            <person name="Xing L."/>
            <person name="Huo D."/>
            <person name="Sun M."/>
            <person name="Wang L."/>
            <person name="Mercier A."/>
            <person name="Li F."/>
            <person name="Yang H."/>
            <person name="Xiang J."/>
        </authorList>
    </citation>
    <scope>NUCLEOTIDE SEQUENCE [LARGE SCALE GENOMIC DNA]</scope>
    <source>
        <strain evidence="11">Shaxun</strain>
        <tissue evidence="11">Muscle</tissue>
    </source>
</reference>
<dbReference type="Gene3D" id="3.40.1170.10">
    <property type="entry name" value="DNA repair protein MutS, domain I"/>
    <property type="match status" value="1"/>
</dbReference>
<dbReference type="GO" id="GO:0005524">
    <property type="term" value="F:ATP binding"/>
    <property type="evidence" value="ECO:0007669"/>
    <property type="project" value="UniProtKB-KW"/>
</dbReference>
<dbReference type="GO" id="GO:0006312">
    <property type="term" value="P:mitotic recombination"/>
    <property type="evidence" value="ECO:0007669"/>
    <property type="project" value="TreeGrafter"/>
</dbReference>
<evidence type="ECO:0000259" key="10">
    <source>
        <dbReference type="Pfam" id="PF05188"/>
    </source>
</evidence>
<keyword evidence="12" id="KW-1185">Reference proteome</keyword>
<dbReference type="GO" id="GO:0030983">
    <property type="term" value="F:mismatched DNA binding"/>
    <property type="evidence" value="ECO:0007669"/>
    <property type="project" value="InterPro"/>
</dbReference>
<dbReference type="Pfam" id="PF01624">
    <property type="entry name" value="MutS_I"/>
    <property type="match status" value="1"/>
</dbReference>
<evidence type="ECO:0000256" key="5">
    <source>
        <dbReference type="ARBA" id="ARBA00022840"/>
    </source>
</evidence>
<keyword evidence="4" id="KW-0227">DNA damage</keyword>
<evidence type="ECO:0000256" key="7">
    <source>
        <dbReference type="ARBA" id="ARBA00023204"/>
    </source>
</evidence>
<dbReference type="GO" id="GO:0140664">
    <property type="term" value="F:ATP-dependent DNA damage sensor activity"/>
    <property type="evidence" value="ECO:0007669"/>
    <property type="project" value="InterPro"/>
</dbReference>
<evidence type="ECO:0000256" key="8">
    <source>
        <dbReference type="ARBA" id="ARBA00023242"/>
    </source>
</evidence>
<evidence type="ECO:0000256" key="4">
    <source>
        <dbReference type="ARBA" id="ARBA00022763"/>
    </source>
</evidence>
<dbReference type="InterPro" id="IPR036678">
    <property type="entry name" value="MutS_con_dom_sf"/>
</dbReference>
<comment type="subcellular location">
    <subcellularLocation>
        <location evidence="1">Nucleus</location>
    </subcellularLocation>
</comment>
<comment type="caution">
    <text evidence="11">The sequence shown here is derived from an EMBL/GenBank/DDBJ whole genome shotgun (WGS) entry which is preliminary data.</text>
</comment>
<dbReference type="InterPro" id="IPR007860">
    <property type="entry name" value="DNA_mmatch_repair_MutS_con_dom"/>
</dbReference>
<dbReference type="STRING" id="307972.A0A2G8KSI1"/>
<keyword evidence="3" id="KW-0547">Nucleotide-binding</keyword>
<evidence type="ECO:0000256" key="2">
    <source>
        <dbReference type="ARBA" id="ARBA00006271"/>
    </source>
</evidence>
<dbReference type="Gene3D" id="3.30.420.110">
    <property type="entry name" value="MutS, connector domain"/>
    <property type="match status" value="1"/>
</dbReference>
<dbReference type="GO" id="GO:0032301">
    <property type="term" value="C:MutSalpha complex"/>
    <property type="evidence" value="ECO:0007669"/>
    <property type="project" value="TreeGrafter"/>
</dbReference>
<evidence type="ECO:0000256" key="1">
    <source>
        <dbReference type="ARBA" id="ARBA00004123"/>
    </source>
</evidence>
<dbReference type="InterPro" id="IPR007695">
    <property type="entry name" value="DNA_mismatch_repair_MutS-lik_N"/>
</dbReference>
<gene>
    <name evidence="11" type="ORF">BSL78_12141</name>
</gene>
<dbReference type="Pfam" id="PF05188">
    <property type="entry name" value="MutS_II"/>
    <property type="match status" value="1"/>
</dbReference>
<dbReference type="SUPFAM" id="SSF53150">
    <property type="entry name" value="DNA repair protein MutS, domain II"/>
    <property type="match status" value="1"/>
</dbReference>
<accession>A0A2G8KSI1</accession>
<evidence type="ECO:0000259" key="9">
    <source>
        <dbReference type="Pfam" id="PF01624"/>
    </source>
</evidence>
<dbReference type="InterPro" id="IPR016151">
    <property type="entry name" value="DNA_mismatch_repair_MutS_N"/>
</dbReference>
<feature type="domain" description="DNA mismatch repair protein MutS connector" evidence="10">
    <location>
        <begin position="118"/>
        <end position="258"/>
    </location>
</feature>
<keyword evidence="7" id="KW-0234">DNA repair</keyword>
<evidence type="ECO:0000313" key="11">
    <source>
        <dbReference type="EMBL" id="PIK50973.1"/>
    </source>
</evidence>
<evidence type="ECO:0000256" key="3">
    <source>
        <dbReference type="ARBA" id="ARBA00022741"/>
    </source>
</evidence>
<comment type="similarity">
    <text evidence="2">Belongs to the DNA mismatch repair MutS family.</text>
</comment>
<dbReference type="InterPro" id="IPR045076">
    <property type="entry name" value="MutS"/>
</dbReference>
<dbReference type="OrthoDB" id="295033at2759"/>
<dbReference type="EMBL" id="MRZV01000396">
    <property type="protein sequence ID" value="PIK50973.1"/>
    <property type="molecule type" value="Genomic_DNA"/>
</dbReference>
<dbReference type="FunFam" id="3.40.1170.10:FF:000003">
    <property type="entry name" value="DNA mismatch repair protein"/>
    <property type="match status" value="1"/>
</dbReference>
<dbReference type="AlphaFoldDB" id="A0A2G8KSI1"/>
<keyword evidence="6" id="KW-0238">DNA-binding</keyword>
<name>A0A2G8KSI1_STIJA</name>
<dbReference type="GO" id="GO:0006298">
    <property type="term" value="P:mismatch repair"/>
    <property type="evidence" value="ECO:0007669"/>
    <property type="project" value="InterPro"/>
</dbReference>
<evidence type="ECO:0000256" key="6">
    <source>
        <dbReference type="ARBA" id="ARBA00023125"/>
    </source>
</evidence>